<dbReference type="STRING" id="633148.Tagg_1363"/>
<dbReference type="PANTHER" id="PTHR45947:SF3">
    <property type="entry name" value="SULFOQUINOVOSYL TRANSFERASE SQD2"/>
    <property type="match status" value="1"/>
</dbReference>
<keyword evidence="3" id="KW-1185">Reference proteome</keyword>
<sequence>MDVKKKPSMLVVANPSPLTGGGLRATRSLKEYAKFFDTYLFIPWGLWGDKRLLQASLGFLTELRNTGVKLGGYSNLSRIFYKLGEIANSKGVLENLAIIIPGSVQLKVNAAQYEVVISLHEVWDAVHAGGVLAEYFNARSMVLLQLPPFYGSRKRLSNILKASLLWRKSISSSPLEEVMFESEAIVRYSLIGYLRSSRLENRLRKYDLVLCVSKAIPVEMGNEWLNRAKSLDPGVSLDEKDLEAMQRIKNNVGEKGNYVVFGGRATADKGLIEALITFKYISKRFPDLKLVITGNIPLPSYLRIKRVCRKLGIGDKVAFTGFVPREKRFEIVAKAKLMLYPSHVDSFSYAVLESLYLNTPVVAYKIPAIEIYYGGLPGVELVEEWDLEALTVKAIDILEKGVVAVEPPKIKSWEEIMSEEVGLIYKLVEGMWRK</sequence>
<feature type="domain" description="Glycosyl transferase family 1" evidence="1">
    <location>
        <begin position="247"/>
        <end position="368"/>
    </location>
</feature>
<protein>
    <submittedName>
        <fullName evidence="2">Glycosyl transferase group 1</fullName>
    </submittedName>
</protein>
<reference evidence="2 3" key="1">
    <citation type="journal article" date="2010" name="Stand. Genomic Sci.">
        <title>Complete genome sequence of Thermosphaera aggregans type strain (M11TL).</title>
        <authorList>
            <person name="Spring S."/>
            <person name="Rachel R."/>
            <person name="Lapidus A."/>
            <person name="Davenport K."/>
            <person name="Tice H."/>
            <person name="Copeland A."/>
            <person name="Cheng J.F."/>
            <person name="Lucas S."/>
            <person name="Chen F."/>
            <person name="Nolan M."/>
            <person name="Bruce D."/>
            <person name="Goodwin L."/>
            <person name="Pitluck S."/>
            <person name="Ivanova N."/>
            <person name="Mavromatis K."/>
            <person name="Ovchinnikova G."/>
            <person name="Pati A."/>
            <person name="Chen A."/>
            <person name="Palaniappan K."/>
            <person name="Land M."/>
            <person name="Hauser L."/>
            <person name="Chang Y.J."/>
            <person name="Jeffries C.C."/>
            <person name="Brettin T."/>
            <person name="Detter J.C."/>
            <person name="Tapia R."/>
            <person name="Han C."/>
            <person name="Heimerl T."/>
            <person name="Weikl F."/>
            <person name="Brambilla E."/>
            <person name="Goker M."/>
            <person name="Bristow J."/>
            <person name="Eisen J.A."/>
            <person name="Markowitz V."/>
            <person name="Hugenholtz P."/>
            <person name="Kyrpides N.C."/>
            <person name="Klenk H.P."/>
        </authorList>
    </citation>
    <scope>NUCLEOTIDE SEQUENCE [LARGE SCALE GENOMIC DNA]</scope>
    <source>
        <strain evidence="3">DSM 11486 / M11TL</strain>
    </source>
</reference>
<dbReference type="KEGG" id="tag:Tagg_1363"/>
<evidence type="ECO:0000313" key="2">
    <source>
        <dbReference type="EMBL" id="ADG91624.1"/>
    </source>
</evidence>
<dbReference type="InterPro" id="IPR050194">
    <property type="entry name" value="Glycosyltransferase_grp1"/>
</dbReference>
<gene>
    <name evidence="2" type="ordered locus">Tagg_1363</name>
</gene>
<evidence type="ECO:0000313" key="3">
    <source>
        <dbReference type="Proteomes" id="UP000002376"/>
    </source>
</evidence>
<dbReference type="GO" id="GO:0016757">
    <property type="term" value="F:glycosyltransferase activity"/>
    <property type="evidence" value="ECO:0007669"/>
    <property type="project" value="InterPro"/>
</dbReference>
<dbReference type="RefSeq" id="WP_013130217.1">
    <property type="nucleotide sequence ID" value="NC_014160.1"/>
</dbReference>
<evidence type="ECO:0000259" key="1">
    <source>
        <dbReference type="Pfam" id="PF00534"/>
    </source>
</evidence>
<dbReference type="CAZy" id="GT4">
    <property type="family name" value="Glycosyltransferase Family 4"/>
</dbReference>
<organism evidence="2 3">
    <name type="scientific">Thermosphaera aggregans (strain DSM 11486 / M11TL)</name>
    <dbReference type="NCBI Taxonomy" id="633148"/>
    <lineage>
        <taxon>Archaea</taxon>
        <taxon>Thermoproteota</taxon>
        <taxon>Thermoprotei</taxon>
        <taxon>Desulfurococcales</taxon>
        <taxon>Desulfurococcaceae</taxon>
        <taxon>Thermosphaera</taxon>
    </lineage>
</organism>
<reference key="3">
    <citation type="submission" date="2010-02" db="EMBL/GenBank/DDBJ databases">
        <title>Complete genome sequence of Thermosphaera aggregans type strain (M11TL).</title>
        <authorList>
            <consortium name="US DOE Joint Genome Institute (JGI-PGF)"/>
            <person name="Spring S."/>
            <person name="Lapidus A."/>
            <person name="Munk C."/>
            <person name="Schroeder M."/>
            <person name="Glavina Del Rio T."/>
            <person name="Tice H."/>
            <person name="Copeland A."/>
            <person name="Cheng J.-F."/>
            <person name="Lucas S."/>
            <person name="Chen F."/>
            <person name="Nolan M."/>
            <person name="Bruce D."/>
            <person name="Goodwin L."/>
            <person name="Pitluck S."/>
            <person name="Ivanova N."/>
            <person name="Mavromatis K."/>
            <person name="Ovchinnikova G."/>
            <person name="Pati A."/>
            <person name="Chen A."/>
            <person name="Palaniappan K."/>
            <person name="Land M."/>
            <person name="Hauser L."/>
            <person name="Chang Y.-J."/>
            <person name="Jeffries C.C."/>
            <person name="Brettin T."/>
            <person name="Detter J.C."/>
            <person name="Tapia R."/>
            <person name="Han C."/>
            <person name="Chain P."/>
            <person name="Heimerl T."/>
            <person name="Weik F."/>
            <person name="Goker M."/>
            <person name="Rachel R."/>
            <person name="Bristow J."/>
            <person name="Eisen J.A."/>
            <person name="Markowitz V."/>
            <person name="Hugenholtz P."/>
            <person name="Kyrpides N.C."/>
            <person name="Klenk H.-P."/>
        </authorList>
    </citation>
    <scope>NUCLEOTIDE SEQUENCE</scope>
    <source>
        <strain>DSM 11486</strain>
    </source>
</reference>
<proteinExistence type="predicted"/>
<accession>D5U3C4</accession>
<dbReference type="GeneID" id="9166412"/>
<dbReference type="HOGENOM" id="CLU_053640_0_0_2"/>
<dbReference type="PANTHER" id="PTHR45947">
    <property type="entry name" value="SULFOQUINOVOSYL TRANSFERASE SQD2"/>
    <property type="match status" value="1"/>
</dbReference>
<reference evidence="3" key="2">
    <citation type="journal article" date="2010" name="Stand. Genomic Sci.">
        <title>Complete genome sequence of Thermosphaera aggregans type strain (M11TLT).</title>
        <authorList>
            <person name="Spring S."/>
            <person name="Rachel R."/>
            <person name="Lapidus A."/>
            <person name="Davenport K."/>
            <person name="Tice H."/>
            <person name="Copeland A."/>
            <person name="Cheng J.-F."/>
            <person name="Lucas S."/>
            <person name="Chen F."/>
            <person name="Nolan M."/>
            <person name="Bruce D."/>
            <person name="Goodwin L."/>
            <person name="Pitluck S."/>
            <person name="Ivanova N."/>
            <person name="Mavromatis K."/>
            <person name="Ovchinnikova G."/>
            <person name="Pati A."/>
            <person name="Chen A."/>
            <person name="Palaniappan K."/>
            <person name="Land M."/>
            <person name="Hauser L."/>
            <person name="Chang Y.-J."/>
            <person name="Jeffries C.C."/>
            <person name="Brettin T."/>
            <person name="Detter J.C."/>
            <person name="Tapia R."/>
            <person name="Han C."/>
            <person name="Heimerl T."/>
            <person name="Weikl F."/>
            <person name="Brambilla E."/>
            <person name="Goker M."/>
            <person name="Bristow J."/>
            <person name="Eisen J.A."/>
            <person name="Markowitz V."/>
            <person name="Hugenholtz P."/>
            <person name="Kyrpides N.C."/>
            <person name="Klenk H.-P."/>
        </authorList>
    </citation>
    <scope>NUCLEOTIDE SEQUENCE [LARGE SCALE GENOMIC DNA]</scope>
    <source>
        <strain evidence="3">DSM 11486 / M11TL</strain>
    </source>
</reference>
<keyword evidence="2" id="KW-0808">Transferase</keyword>
<dbReference type="EMBL" id="CP001939">
    <property type="protein sequence ID" value="ADG91624.1"/>
    <property type="molecule type" value="Genomic_DNA"/>
</dbReference>
<dbReference type="Gene3D" id="3.40.50.2000">
    <property type="entry name" value="Glycogen Phosphorylase B"/>
    <property type="match status" value="2"/>
</dbReference>
<dbReference type="Proteomes" id="UP000002376">
    <property type="component" value="Chromosome"/>
</dbReference>
<dbReference type="InterPro" id="IPR001296">
    <property type="entry name" value="Glyco_trans_1"/>
</dbReference>
<dbReference type="eggNOG" id="arCOG01417">
    <property type="taxonomic scope" value="Archaea"/>
</dbReference>
<dbReference type="OrthoDB" id="132546at2157"/>
<dbReference type="Pfam" id="PF00534">
    <property type="entry name" value="Glycos_transf_1"/>
    <property type="match status" value="1"/>
</dbReference>
<name>D5U3C4_THEAM</name>
<dbReference type="SUPFAM" id="SSF53756">
    <property type="entry name" value="UDP-Glycosyltransferase/glycogen phosphorylase"/>
    <property type="match status" value="1"/>
</dbReference>
<dbReference type="AlphaFoldDB" id="D5U3C4"/>